<comment type="similarity">
    <text evidence="1">Belongs to the FlgD family.</text>
</comment>
<comment type="caution">
    <text evidence="6">The sequence shown here is derived from an EMBL/GenBank/DDBJ whole genome shotgun (WGS) entry which is preliminary data.</text>
</comment>
<organism evidence="6 7">
    <name type="scientific">Bremerella cremea</name>
    <dbReference type="NCBI Taxonomy" id="1031537"/>
    <lineage>
        <taxon>Bacteria</taxon>
        <taxon>Pseudomonadati</taxon>
        <taxon>Planctomycetota</taxon>
        <taxon>Planctomycetia</taxon>
        <taxon>Pirellulales</taxon>
        <taxon>Pirellulaceae</taxon>
        <taxon>Bremerella</taxon>
    </lineage>
</organism>
<feature type="region of interest" description="Disordered" evidence="5">
    <location>
        <begin position="152"/>
        <end position="197"/>
    </location>
</feature>
<accession>A0A368KN35</accession>
<comment type="function">
    <text evidence="4">Required for flagellar hook formation. May act as a scaffolding protein.</text>
</comment>
<reference evidence="6 7" key="1">
    <citation type="submission" date="2018-07" db="EMBL/GenBank/DDBJ databases">
        <title>Comparative genomes isolates from brazilian mangrove.</title>
        <authorList>
            <person name="De Araujo J.E."/>
            <person name="Taketani R.G."/>
            <person name="Silva M.C.P."/>
            <person name="Lourenco M.V."/>
            <person name="Oliveira V.M."/>
            <person name="Andreote F.D."/>
        </authorList>
    </citation>
    <scope>NUCLEOTIDE SEQUENCE [LARGE SCALE GENOMIC DNA]</scope>
    <source>
        <strain evidence="6 7">HEX PRIS-MGV</strain>
    </source>
</reference>
<keyword evidence="3" id="KW-1005">Bacterial flagellum biogenesis</keyword>
<dbReference type="GO" id="GO:0044781">
    <property type="term" value="P:bacterial-type flagellum organization"/>
    <property type="evidence" value="ECO:0007669"/>
    <property type="project" value="UniProtKB-KW"/>
</dbReference>
<evidence type="ECO:0000313" key="6">
    <source>
        <dbReference type="EMBL" id="RCS41373.1"/>
    </source>
</evidence>
<dbReference type="AlphaFoldDB" id="A0A368KN35"/>
<keyword evidence="6" id="KW-0966">Cell projection</keyword>
<name>A0A368KN35_9BACT</name>
<evidence type="ECO:0000256" key="4">
    <source>
        <dbReference type="ARBA" id="ARBA00024746"/>
    </source>
</evidence>
<dbReference type="OrthoDB" id="280334at2"/>
<dbReference type="RefSeq" id="WP_114372502.1">
    <property type="nucleotide sequence ID" value="NZ_QPEX01000045.1"/>
</dbReference>
<feature type="region of interest" description="Disordered" evidence="5">
    <location>
        <begin position="1"/>
        <end position="25"/>
    </location>
</feature>
<dbReference type="Proteomes" id="UP000253562">
    <property type="component" value="Unassembled WGS sequence"/>
</dbReference>
<evidence type="ECO:0000256" key="1">
    <source>
        <dbReference type="ARBA" id="ARBA00010577"/>
    </source>
</evidence>
<gene>
    <name evidence="6" type="ORF">DTL42_22705</name>
</gene>
<sequence length="197" mass="20754">MSSVDTSGSNNTTQGSSGTSGSSAAKYGSGINDLNMDEFLQLMIAELQNQDPLDPTKNSEMLQQIGQIREIGATDQLRASLDSMQQSQGISTASSLIGKQVQALTDDGYVLFGVVNSVQLTPNDDGTRELRLKVNTGDQTVDVKMDDIFTILPASAQAPAEPDPTDETDTGTEDTTDSESSTDDSNSGSDSVDETTT</sequence>
<keyword evidence="6" id="KW-0969">Cilium</keyword>
<evidence type="ECO:0000256" key="2">
    <source>
        <dbReference type="ARBA" id="ARBA00016013"/>
    </source>
</evidence>
<dbReference type="InterPro" id="IPR005648">
    <property type="entry name" value="FlgD"/>
</dbReference>
<feature type="compositionally biased region" description="Low complexity" evidence="5">
    <location>
        <begin position="1"/>
        <end position="23"/>
    </location>
</feature>
<proteinExistence type="inferred from homology"/>
<dbReference type="EMBL" id="QPEX01000045">
    <property type="protein sequence ID" value="RCS41373.1"/>
    <property type="molecule type" value="Genomic_DNA"/>
</dbReference>
<feature type="compositionally biased region" description="Acidic residues" evidence="5">
    <location>
        <begin position="163"/>
        <end position="182"/>
    </location>
</feature>
<evidence type="ECO:0000313" key="7">
    <source>
        <dbReference type="Proteomes" id="UP000253562"/>
    </source>
</evidence>
<protein>
    <recommendedName>
        <fullName evidence="2">Basal-body rod modification protein FlgD</fullName>
    </recommendedName>
</protein>
<evidence type="ECO:0000256" key="5">
    <source>
        <dbReference type="SAM" id="MobiDB-lite"/>
    </source>
</evidence>
<dbReference type="Pfam" id="PF03963">
    <property type="entry name" value="FlgD"/>
    <property type="match status" value="1"/>
</dbReference>
<keyword evidence="6" id="KW-0282">Flagellum</keyword>
<evidence type="ECO:0000256" key="3">
    <source>
        <dbReference type="ARBA" id="ARBA00022795"/>
    </source>
</evidence>